<sequence>MAMNQNSTARYERGRLLSSIDQQVTLASDEKSQSVQLSTT</sequence>
<reference evidence="1" key="1">
    <citation type="journal article" date="2009" name="PLoS Genet.">
        <title>Sequencing, mapping, and analysis of 27,455 maize full-length cDNAs.</title>
        <authorList>
            <person name="Soderlund C."/>
            <person name="Descour A."/>
            <person name="Kudrna D."/>
            <person name="Bomhoff M."/>
            <person name="Boyd L."/>
            <person name="Currie J."/>
            <person name="Angelova A."/>
            <person name="Collura K."/>
            <person name="Wissotski M."/>
            <person name="Ashley E."/>
            <person name="Morrow D."/>
            <person name="Fernandes J."/>
            <person name="Walbot V."/>
            <person name="Yu Y."/>
        </authorList>
    </citation>
    <scope>NUCLEOTIDE SEQUENCE</scope>
    <source>
        <strain evidence="1">B73</strain>
    </source>
</reference>
<evidence type="ECO:0000313" key="1">
    <source>
        <dbReference type="EMBL" id="ACR35076.1"/>
    </source>
</evidence>
<protein>
    <submittedName>
        <fullName evidence="1">Uncharacterized protein</fullName>
    </submittedName>
</protein>
<organism evidence="1">
    <name type="scientific">Zea mays</name>
    <name type="common">Maize</name>
    <dbReference type="NCBI Taxonomy" id="4577"/>
    <lineage>
        <taxon>Eukaryota</taxon>
        <taxon>Viridiplantae</taxon>
        <taxon>Streptophyta</taxon>
        <taxon>Embryophyta</taxon>
        <taxon>Tracheophyta</taxon>
        <taxon>Spermatophyta</taxon>
        <taxon>Magnoliopsida</taxon>
        <taxon>Liliopsida</taxon>
        <taxon>Poales</taxon>
        <taxon>Poaceae</taxon>
        <taxon>PACMAD clade</taxon>
        <taxon>Panicoideae</taxon>
        <taxon>Andropogonodae</taxon>
        <taxon>Andropogoneae</taxon>
        <taxon>Tripsacinae</taxon>
        <taxon>Zea</taxon>
    </lineage>
</organism>
<name>C4J1M6_MAIZE</name>
<reference evidence="1" key="2">
    <citation type="submission" date="2012-06" db="EMBL/GenBank/DDBJ databases">
        <authorList>
            <person name="Yu Y."/>
            <person name="Currie J."/>
            <person name="Lomeli R."/>
            <person name="Angelova A."/>
            <person name="Collura K."/>
            <person name="Wissotski M."/>
            <person name="Campos D."/>
            <person name="Kudrna D."/>
            <person name="Golser W."/>
            <person name="Ashely E."/>
            <person name="Descour A."/>
            <person name="Fernandes J."/>
            <person name="Soderlund C."/>
            <person name="Walbot V."/>
        </authorList>
    </citation>
    <scope>NUCLEOTIDE SEQUENCE</scope>
    <source>
        <strain evidence="1">B73</strain>
    </source>
</reference>
<dbReference type="EMBL" id="BT084723">
    <property type="protein sequence ID" value="ACR35076.1"/>
    <property type="molecule type" value="mRNA"/>
</dbReference>
<proteinExistence type="evidence at transcript level"/>
<accession>C4J1M6</accession>
<dbReference type="AlphaFoldDB" id="C4J1M6"/>